<name>A0A4R2T4R9_9PAST</name>
<accession>A0A4R2T4R9</accession>
<dbReference type="PANTHER" id="PTHR39569">
    <property type="entry name" value="INORGANIC TRIPHOSPHATASE"/>
    <property type="match status" value="1"/>
</dbReference>
<dbReference type="CDD" id="cd07756">
    <property type="entry name" value="CYTH-like_Pase_CHAD"/>
    <property type="match status" value="1"/>
</dbReference>
<evidence type="ECO:0000313" key="3">
    <source>
        <dbReference type="Proteomes" id="UP000295763"/>
    </source>
</evidence>
<dbReference type="InterPro" id="IPR039013">
    <property type="entry name" value="YgiF"/>
</dbReference>
<dbReference type="InterPro" id="IPR033469">
    <property type="entry name" value="CYTH-like_dom_sf"/>
</dbReference>
<evidence type="ECO:0000313" key="2">
    <source>
        <dbReference type="EMBL" id="TCP95824.1"/>
    </source>
</evidence>
<dbReference type="Pfam" id="PF01928">
    <property type="entry name" value="CYTH"/>
    <property type="match status" value="1"/>
</dbReference>
<dbReference type="SUPFAM" id="SSF55154">
    <property type="entry name" value="CYTH-like phosphatases"/>
    <property type="match status" value="1"/>
</dbReference>
<organism evidence="2 3">
    <name type="scientific">Cricetibacter osteomyelitidis</name>
    <dbReference type="NCBI Taxonomy" id="1521931"/>
    <lineage>
        <taxon>Bacteria</taxon>
        <taxon>Pseudomonadati</taxon>
        <taxon>Pseudomonadota</taxon>
        <taxon>Gammaproteobacteria</taxon>
        <taxon>Pasteurellales</taxon>
        <taxon>Pasteurellaceae</taxon>
        <taxon>Cricetibacter</taxon>
    </lineage>
</organism>
<dbReference type="PROSITE" id="PS51707">
    <property type="entry name" value="CYTH"/>
    <property type="match status" value="1"/>
</dbReference>
<keyword evidence="3" id="KW-1185">Reference proteome</keyword>
<protein>
    <submittedName>
        <fullName evidence="2">Inorganic triphosphatase YgiF</fullName>
    </submittedName>
</protein>
<dbReference type="GO" id="GO:0046872">
    <property type="term" value="F:metal ion binding"/>
    <property type="evidence" value="ECO:0007669"/>
    <property type="project" value="TreeGrafter"/>
</dbReference>
<dbReference type="GO" id="GO:0050355">
    <property type="term" value="F:inorganic triphosphate phosphatase activity"/>
    <property type="evidence" value="ECO:0007669"/>
    <property type="project" value="InterPro"/>
</dbReference>
<dbReference type="InterPro" id="IPR023577">
    <property type="entry name" value="CYTH_domain"/>
</dbReference>
<proteinExistence type="predicted"/>
<dbReference type="PANTHER" id="PTHR39569:SF1">
    <property type="entry name" value="INORGANIC TRIPHOSPHATASE"/>
    <property type="match status" value="1"/>
</dbReference>
<dbReference type="EMBL" id="SLYB01000007">
    <property type="protein sequence ID" value="TCP95824.1"/>
    <property type="molecule type" value="Genomic_DNA"/>
</dbReference>
<dbReference type="Proteomes" id="UP000295763">
    <property type="component" value="Unassembled WGS sequence"/>
</dbReference>
<sequence>MSNEIELKLSVDQAFADFLSRQLSEYRVLSEKQTALGNYYYDTEQQFFAKHKMGLRVRTEDGQCTMTLKTDGKVTGGLHIRPEYNAALETSEPQLDKLTDFLHQELGADFALPNTPLRPIFSTDFNRTLWIVKFGNGAEIEVALDQGEIKAGDKQQAVSEVEFEIKQGQVSDLLTFVDGLTLTDGVRLSSVSKAKRGYLLADNGLIKPIEWLEKWKNVLDLEQNAVNPSEILTALFQHEQQLIEETVQFGADYFAQDFLRTVERIGAFFNLYHYYSENGRLLTATLTEQQEKGNDQADEQTVQELVDSNARLLDHIKDIIRLHSESKNNQLAMEKLIEILHLGRYINRLIGLIRMTIK</sequence>
<dbReference type="SMART" id="SM01118">
    <property type="entry name" value="CYTH"/>
    <property type="match status" value="1"/>
</dbReference>
<feature type="domain" description="CYTH" evidence="1">
    <location>
        <begin position="2"/>
        <end position="204"/>
    </location>
</feature>
<reference evidence="2 3" key="1">
    <citation type="submission" date="2019-03" db="EMBL/GenBank/DDBJ databases">
        <title>Genomic Encyclopedia of Type Strains, Phase IV (KMG-IV): sequencing the most valuable type-strain genomes for metagenomic binning, comparative biology and taxonomic classification.</title>
        <authorList>
            <person name="Goeker M."/>
        </authorList>
    </citation>
    <scope>NUCLEOTIDE SEQUENCE [LARGE SCALE GENOMIC DNA]</scope>
    <source>
        <strain evidence="2 3">DSM 28404</strain>
    </source>
</reference>
<dbReference type="AlphaFoldDB" id="A0A4R2T4R9"/>
<evidence type="ECO:0000259" key="1">
    <source>
        <dbReference type="PROSITE" id="PS51707"/>
    </source>
</evidence>
<dbReference type="RefSeq" id="WP_131976009.1">
    <property type="nucleotide sequence ID" value="NZ_SLYB01000007.1"/>
</dbReference>
<dbReference type="Gene3D" id="2.40.320.10">
    <property type="entry name" value="Hypothetical Protein Pfu-838710-001"/>
    <property type="match status" value="1"/>
</dbReference>
<comment type="caution">
    <text evidence="2">The sequence shown here is derived from an EMBL/GenBank/DDBJ whole genome shotgun (WGS) entry which is preliminary data.</text>
</comment>
<gene>
    <name evidence="2" type="ORF">EDC44_107109</name>
</gene>
<dbReference type="OrthoDB" id="3034217at2"/>